<dbReference type="InterPro" id="IPR016197">
    <property type="entry name" value="Chromo-like_dom_sf"/>
</dbReference>
<reference evidence="3" key="1">
    <citation type="submission" date="2017-03" db="EMBL/GenBank/DDBJ databases">
        <title>Phytopthora megakarya and P. palmivora, two closely related causual agents of cacao black pod achieved similar genome size and gene model numbers by different mechanisms.</title>
        <authorList>
            <person name="Ali S."/>
            <person name="Shao J."/>
            <person name="Larry D.J."/>
            <person name="Kronmiller B."/>
            <person name="Shen D."/>
            <person name="Strem M.D."/>
            <person name="Melnick R.L."/>
            <person name="Guiltinan M.J."/>
            <person name="Tyler B.M."/>
            <person name="Meinhardt L.W."/>
            <person name="Bailey B.A."/>
        </authorList>
    </citation>
    <scope>NUCLEOTIDE SEQUENCE [LARGE SCALE GENOMIC DNA]</scope>
    <source>
        <strain evidence="3">zdho120</strain>
    </source>
</reference>
<dbReference type="SUPFAM" id="SSF54160">
    <property type="entry name" value="Chromo domain-like"/>
    <property type="match status" value="1"/>
</dbReference>
<comment type="caution">
    <text evidence="2">The sequence shown here is derived from an EMBL/GenBank/DDBJ whole genome shotgun (WGS) entry which is preliminary data.</text>
</comment>
<dbReference type="PROSITE" id="PS50013">
    <property type="entry name" value="CHROMO_2"/>
    <property type="match status" value="1"/>
</dbReference>
<dbReference type="EMBL" id="NBNE01019128">
    <property type="protein sequence ID" value="OWY91937.1"/>
    <property type="molecule type" value="Genomic_DNA"/>
</dbReference>
<sequence length="173" mass="20318">MHTLVKDRKERQRLYQMAAKKGHPCNFTIGDYVLWSRVDERLNNNKLMVRWVGPFRIVEIRSHSFVIEHLLTGDHHDVHGTRLKFYEDSSLDVTVEMLDHISLQGILLAVDKLLEHRFNTTTKQWEVLVSWQGLQDIENSWEPLSSLFHDIPKMVREYATAAGDADFENQFDN</sequence>
<name>A0A225UFE1_9STRA</name>
<evidence type="ECO:0000313" key="2">
    <source>
        <dbReference type="EMBL" id="OWY91937.1"/>
    </source>
</evidence>
<proteinExistence type="predicted"/>
<dbReference type="Pfam" id="PF00385">
    <property type="entry name" value="Chromo"/>
    <property type="match status" value="1"/>
</dbReference>
<evidence type="ECO:0000313" key="3">
    <source>
        <dbReference type="Proteomes" id="UP000198211"/>
    </source>
</evidence>
<dbReference type="AlphaFoldDB" id="A0A225UFE1"/>
<dbReference type="OrthoDB" id="103374at2759"/>
<organism evidence="2 3">
    <name type="scientific">Phytophthora megakarya</name>
    <dbReference type="NCBI Taxonomy" id="4795"/>
    <lineage>
        <taxon>Eukaryota</taxon>
        <taxon>Sar</taxon>
        <taxon>Stramenopiles</taxon>
        <taxon>Oomycota</taxon>
        <taxon>Peronosporomycetes</taxon>
        <taxon>Peronosporales</taxon>
        <taxon>Peronosporaceae</taxon>
        <taxon>Phytophthora</taxon>
    </lineage>
</organism>
<gene>
    <name evidence="2" type="ORF">PHMEG_00039252</name>
</gene>
<dbReference type="Proteomes" id="UP000198211">
    <property type="component" value="Unassembled WGS sequence"/>
</dbReference>
<evidence type="ECO:0000259" key="1">
    <source>
        <dbReference type="PROSITE" id="PS50013"/>
    </source>
</evidence>
<dbReference type="Gene3D" id="2.40.50.40">
    <property type="match status" value="1"/>
</dbReference>
<feature type="domain" description="Chromo" evidence="1">
    <location>
        <begin position="108"/>
        <end position="158"/>
    </location>
</feature>
<protein>
    <recommendedName>
        <fullName evidence="1">Chromo domain-containing protein</fullName>
    </recommendedName>
</protein>
<dbReference type="InterPro" id="IPR000953">
    <property type="entry name" value="Chromo/chromo_shadow_dom"/>
</dbReference>
<accession>A0A225UFE1</accession>
<keyword evidence="3" id="KW-1185">Reference proteome</keyword>
<dbReference type="InterPro" id="IPR023780">
    <property type="entry name" value="Chromo_domain"/>
</dbReference>
<dbReference type="SMART" id="SM00298">
    <property type="entry name" value="CHROMO"/>
    <property type="match status" value="1"/>
</dbReference>